<dbReference type="AlphaFoldDB" id="A0A5J5GFK8"/>
<name>A0A5J5GFK8_9RHOB</name>
<protein>
    <submittedName>
        <fullName evidence="2">Uncharacterized protein</fullName>
    </submittedName>
</protein>
<evidence type="ECO:0000313" key="3">
    <source>
        <dbReference type="Proteomes" id="UP000326554"/>
    </source>
</evidence>
<evidence type="ECO:0000256" key="1">
    <source>
        <dbReference type="SAM" id="MobiDB-lite"/>
    </source>
</evidence>
<gene>
    <name evidence="2" type="ORF">F3S47_14690</name>
</gene>
<evidence type="ECO:0000313" key="2">
    <source>
        <dbReference type="EMBL" id="KAA9007009.1"/>
    </source>
</evidence>
<accession>A0A5J5GFK8</accession>
<keyword evidence="3" id="KW-1185">Reference proteome</keyword>
<feature type="region of interest" description="Disordered" evidence="1">
    <location>
        <begin position="143"/>
        <end position="162"/>
    </location>
</feature>
<proteinExistence type="predicted"/>
<comment type="caution">
    <text evidence="2">The sequence shown here is derived from an EMBL/GenBank/DDBJ whole genome shotgun (WGS) entry which is preliminary data.</text>
</comment>
<dbReference type="RefSeq" id="WP_150446028.1">
    <property type="nucleotide sequence ID" value="NZ_VYQE01000004.1"/>
</dbReference>
<dbReference type="Proteomes" id="UP000326554">
    <property type="component" value="Unassembled WGS sequence"/>
</dbReference>
<sequence length="162" mass="17902">MDTAVTLSLDPALLRAARDVADAREITIQQLLKDALTSELARAHRRARSPVRADERLLDLMRAKFSRDFAEARDWPDLMRRCRAKGVVLREAGGGLALFAAQNGARLCKASDVGARLNRLARRFRAPFPGEALGRFDYRARTTDPGDVEVLDDSDRAGLSPS</sequence>
<organism evidence="2 3">
    <name type="scientific">Histidinibacterium aquaticum</name>
    <dbReference type="NCBI Taxonomy" id="2613962"/>
    <lineage>
        <taxon>Bacteria</taxon>
        <taxon>Pseudomonadati</taxon>
        <taxon>Pseudomonadota</taxon>
        <taxon>Alphaproteobacteria</taxon>
        <taxon>Rhodobacterales</taxon>
        <taxon>Paracoccaceae</taxon>
        <taxon>Histidinibacterium</taxon>
    </lineage>
</organism>
<dbReference type="EMBL" id="VYQE01000004">
    <property type="protein sequence ID" value="KAA9007009.1"/>
    <property type="molecule type" value="Genomic_DNA"/>
</dbReference>
<reference evidence="2 3" key="1">
    <citation type="submission" date="2019-09" db="EMBL/GenBank/DDBJ databases">
        <authorList>
            <person name="Park J.-S."/>
            <person name="Choi H.-J."/>
        </authorList>
    </citation>
    <scope>NUCLEOTIDE SEQUENCE [LARGE SCALE GENOMIC DNA]</scope>
    <source>
        <strain evidence="2 3">176SS1-4</strain>
    </source>
</reference>